<dbReference type="NCBIfam" id="TIGR01596">
    <property type="entry name" value="cas3_HD"/>
    <property type="match status" value="1"/>
</dbReference>
<evidence type="ECO:0000256" key="6">
    <source>
        <dbReference type="ARBA" id="ARBA00022801"/>
    </source>
</evidence>
<dbReference type="InterPro" id="IPR006483">
    <property type="entry name" value="CRISPR-assoc_Cas3_HD"/>
</dbReference>
<protein>
    <recommendedName>
        <fullName evidence="10">HD Cas3-type domain-containing protein</fullName>
    </recommendedName>
</protein>
<dbReference type="Gene3D" id="3.40.50.300">
    <property type="entry name" value="P-loop containing nucleotide triphosphate hydrolases"/>
    <property type="match status" value="2"/>
</dbReference>
<dbReference type="AlphaFoldDB" id="A0A0R1LYD5"/>
<evidence type="ECO:0000256" key="3">
    <source>
        <dbReference type="ARBA" id="ARBA00022722"/>
    </source>
</evidence>
<evidence type="ECO:0000256" key="7">
    <source>
        <dbReference type="ARBA" id="ARBA00022806"/>
    </source>
</evidence>
<dbReference type="CDD" id="cd17930">
    <property type="entry name" value="DEXHc_cas3"/>
    <property type="match status" value="1"/>
</dbReference>
<dbReference type="EMBL" id="AZEE01000029">
    <property type="protein sequence ID" value="KRK97330.1"/>
    <property type="molecule type" value="Genomic_DNA"/>
</dbReference>
<feature type="domain" description="HD Cas3-type" evidence="10">
    <location>
        <begin position="20"/>
        <end position="225"/>
    </location>
</feature>
<dbReference type="GO" id="GO:0051607">
    <property type="term" value="P:defense response to virus"/>
    <property type="evidence" value="ECO:0007669"/>
    <property type="project" value="UniProtKB-KW"/>
</dbReference>
<keyword evidence="12" id="KW-1185">Reference proteome</keyword>
<dbReference type="InterPro" id="IPR027417">
    <property type="entry name" value="P-loop_NTPase"/>
</dbReference>
<comment type="similarity">
    <text evidence="1">In the N-terminal section; belongs to the CRISPR-associated nuclease Cas3-HD family.</text>
</comment>
<dbReference type="GO" id="GO:0004518">
    <property type="term" value="F:nuclease activity"/>
    <property type="evidence" value="ECO:0007669"/>
    <property type="project" value="UniProtKB-KW"/>
</dbReference>
<evidence type="ECO:0000256" key="5">
    <source>
        <dbReference type="ARBA" id="ARBA00022741"/>
    </source>
</evidence>
<dbReference type="Pfam" id="PF18019">
    <property type="entry name" value="Cas3_HD"/>
    <property type="match status" value="1"/>
</dbReference>
<dbReference type="InterPro" id="IPR001650">
    <property type="entry name" value="Helicase_C-like"/>
</dbReference>
<organism evidence="11 12">
    <name type="scientific">Secundilactobacillus odoratitofui DSM 19909 = JCM 15043</name>
    <dbReference type="NCBI Taxonomy" id="1423776"/>
    <lineage>
        <taxon>Bacteria</taxon>
        <taxon>Bacillati</taxon>
        <taxon>Bacillota</taxon>
        <taxon>Bacilli</taxon>
        <taxon>Lactobacillales</taxon>
        <taxon>Lactobacillaceae</taxon>
        <taxon>Secundilactobacillus</taxon>
    </lineage>
</organism>
<dbReference type="GO" id="GO:0046872">
    <property type="term" value="F:metal ion binding"/>
    <property type="evidence" value="ECO:0007669"/>
    <property type="project" value="UniProtKB-KW"/>
</dbReference>
<comment type="similarity">
    <text evidence="2">In the central section; belongs to the CRISPR-associated helicase Cas3 family.</text>
</comment>
<gene>
    <name evidence="11" type="ORF">FD04_GL001346</name>
</gene>
<dbReference type="PATRIC" id="fig|1423776.4.peg.1364"/>
<dbReference type="InterPro" id="IPR006474">
    <property type="entry name" value="Helicase_Cas3_CRISPR-ass_core"/>
</dbReference>
<dbReference type="Pfam" id="PF18395">
    <property type="entry name" value="Cas3_C"/>
    <property type="match status" value="1"/>
</dbReference>
<dbReference type="PROSITE" id="PS51643">
    <property type="entry name" value="HD_CAS3"/>
    <property type="match status" value="1"/>
</dbReference>
<dbReference type="GO" id="GO:0004386">
    <property type="term" value="F:helicase activity"/>
    <property type="evidence" value="ECO:0007669"/>
    <property type="project" value="UniProtKB-KW"/>
</dbReference>
<evidence type="ECO:0000256" key="9">
    <source>
        <dbReference type="ARBA" id="ARBA00023118"/>
    </source>
</evidence>
<name>A0A0R1LYD5_9LACO</name>
<dbReference type="Pfam" id="PF00270">
    <property type="entry name" value="DEAD"/>
    <property type="match status" value="1"/>
</dbReference>
<evidence type="ECO:0000256" key="2">
    <source>
        <dbReference type="ARBA" id="ARBA00009046"/>
    </source>
</evidence>
<dbReference type="SMART" id="SM00487">
    <property type="entry name" value="DEXDc"/>
    <property type="match status" value="1"/>
</dbReference>
<keyword evidence="7" id="KW-0347">Helicase</keyword>
<dbReference type="InterPro" id="IPR038257">
    <property type="entry name" value="CRISPR-assoc_Cas3_HD_sf"/>
</dbReference>
<evidence type="ECO:0000313" key="12">
    <source>
        <dbReference type="Proteomes" id="UP000051160"/>
    </source>
</evidence>
<comment type="caution">
    <text evidence="11">The sequence shown here is derived from an EMBL/GenBank/DDBJ whole genome shotgun (WGS) entry which is preliminary data.</text>
</comment>
<evidence type="ECO:0000313" key="11">
    <source>
        <dbReference type="EMBL" id="KRK97330.1"/>
    </source>
</evidence>
<sequence>MANTNQQIKALWGKKRTEDGQQLWLPLLTHLEDAELTINWLFNHWLSDSQKRLLLTNLNEESLQKLVKFIGFSHDLGKALPSFQTQPSYGHEQEIDGRLIEQLIQSGFTGLDETDLAARKQSPHGRAGEAILEEYGVPESIGAIIGAHHGMPDENKPKKQIKDYKANYWQSDQDPEIQKPWQDVQRALVEMALSKAGYESVDEVPNVTQPQAVILEGLLITADWLASSEWLGNDTDKVMFPLIGIDESFDDIDETSRFQSAMLTWSLDDKWQPQNISNGNQDPYEARWGFSPRPVQKAMTTAINDCKDPGIIVVEAPMGLGKTEIALVAAEQLAYKTGSDGLFFGLPTQATSNAMFDRVDDWLSWQAQRQDTNFSINLMHGKSKFNPNYQSLPTAANVQDTGAVTINSWFSGKKSILSKFSVGTVDNLLLMGLKQRHLFLRHIGLSDKVVILDEAHAYDCFMDQFLYRALNWLGIYHVPVVILSATLPKQTRNNLLKAYFEGKYNANFNNVDESLVPDNWRDSEAYPLLTILDGKQVKQTTEFPGVSDQKPLQLNVQRLNIDDEALIQKVLTDIDGGGVAGIIVNTVKRAQQLAAILPEDIECVLLHSALLAPERVKREQYLQNLIGKKGKRPEKLVVIGTQVLEQSLDIDFDVMYTDIAPMDLILQRAGRLHRRQIERPIKLQEPKLVVMGIQKMGEYGDANESIYGKYLLMKTDEVLDKSINLPGDISKLVQQVYNFNQDPDESGIIAAKRDFEHDLKQKEDKAKVFRIDRPKFGRRDNLHGWLSRSQKNVDQSEQRASAAVRDIQETLEVILVQHTSDGNFLLDGRPLKECQSKEIATQLIRIPAAVTRDIDSAIQELERRTSRLFPDWQASKWLKGALALPLDDNNDAQLGAWQLHYSIERGLSYEREGDDGTTI</sequence>
<dbReference type="GO" id="GO:0005524">
    <property type="term" value="F:ATP binding"/>
    <property type="evidence" value="ECO:0007669"/>
    <property type="project" value="UniProtKB-KW"/>
</dbReference>
<keyword evidence="3" id="KW-0540">Nuclease</keyword>
<dbReference type="Gene3D" id="1.10.3210.30">
    <property type="match status" value="1"/>
</dbReference>
<keyword evidence="9" id="KW-0051">Antiviral defense</keyword>
<dbReference type="NCBIfam" id="TIGR01587">
    <property type="entry name" value="cas3_core"/>
    <property type="match status" value="1"/>
</dbReference>
<keyword evidence="8" id="KW-0067">ATP-binding</keyword>
<accession>A0A0R1LYD5</accession>
<keyword evidence="5" id="KW-0547">Nucleotide-binding</keyword>
<dbReference type="InterPro" id="IPR014001">
    <property type="entry name" value="Helicase_ATP-bd"/>
</dbReference>
<dbReference type="STRING" id="1423776.FD04_GL001346"/>
<dbReference type="RefSeq" id="WP_056948261.1">
    <property type="nucleotide sequence ID" value="NZ_AZEE01000029.1"/>
</dbReference>
<evidence type="ECO:0000256" key="4">
    <source>
        <dbReference type="ARBA" id="ARBA00022723"/>
    </source>
</evidence>
<dbReference type="InterPro" id="IPR011545">
    <property type="entry name" value="DEAD/DEAH_box_helicase_dom"/>
</dbReference>
<dbReference type="OrthoDB" id="9810236at2"/>
<evidence type="ECO:0000256" key="1">
    <source>
        <dbReference type="ARBA" id="ARBA00006847"/>
    </source>
</evidence>
<evidence type="ECO:0000256" key="8">
    <source>
        <dbReference type="ARBA" id="ARBA00022840"/>
    </source>
</evidence>
<dbReference type="Proteomes" id="UP000051160">
    <property type="component" value="Unassembled WGS sequence"/>
</dbReference>
<reference evidence="11 12" key="1">
    <citation type="journal article" date="2015" name="Genome Announc.">
        <title>Expanding the biotechnology potential of lactobacilli through comparative genomics of 213 strains and associated genera.</title>
        <authorList>
            <person name="Sun Z."/>
            <person name="Harris H.M."/>
            <person name="McCann A."/>
            <person name="Guo C."/>
            <person name="Argimon S."/>
            <person name="Zhang W."/>
            <person name="Yang X."/>
            <person name="Jeffery I.B."/>
            <person name="Cooney J.C."/>
            <person name="Kagawa T.F."/>
            <person name="Liu W."/>
            <person name="Song Y."/>
            <person name="Salvetti E."/>
            <person name="Wrobel A."/>
            <person name="Rasinkangas P."/>
            <person name="Parkhill J."/>
            <person name="Rea M.C."/>
            <person name="O'Sullivan O."/>
            <person name="Ritari J."/>
            <person name="Douillard F.P."/>
            <person name="Paul Ross R."/>
            <person name="Yang R."/>
            <person name="Briner A.E."/>
            <person name="Felis G.E."/>
            <person name="de Vos W.M."/>
            <person name="Barrangou R."/>
            <person name="Klaenhammer T.R."/>
            <person name="Caufield P.W."/>
            <person name="Cui Y."/>
            <person name="Zhang H."/>
            <person name="O'Toole P.W."/>
        </authorList>
    </citation>
    <scope>NUCLEOTIDE SEQUENCE [LARGE SCALE GENOMIC DNA]</scope>
    <source>
        <strain evidence="11 12">DSM 19909</strain>
    </source>
</reference>
<evidence type="ECO:0000259" key="10">
    <source>
        <dbReference type="PROSITE" id="PS51643"/>
    </source>
</evidence>
<dbReference type="InterPro" id="IPR054712">
    <property type="entry name" value="Cas3-like_dom"/>
</dbReference>
<dbReference type="GO" id="GO:0003676">
    <property type="term" value="F:nucleic acid binding"/>
    <property type="evidence" value="ECO:0007669"/>
    <property type="project" value="InterPro"/>
</dbReference>
<dbReference type="SUPFAM" id="SSF52540">
    <property type="entry name" value="P-loop containing nucleoside triphosphate hydrolases"/>
    <property type="match status" value="1"/>
</dbReference>
<dbReference type="SMART" id="SM00490">
    <property type="entry name" value="HELICc"/>
    <property type="match status" value="1"/>
</dbReference>
<dbReference type="Pfam" id="PF22590">
    <property type="entry name" value="Cas3-like_C_2"/>
    <property type="match status" value="1"/>
</dbReference>
<dbReference type="CDD" id="cd09641">
    <property type="entry name" value="Cas3''_I"/>
    <property type="match status" value="1"/>
</dbReference>
<keyword evidence="6" id="KW-0378">Hydrolase</keyword>
<dbReference type="InterPro" id="IPR041372">
    <property type="entry name" value="Cas3_C"/>
</dbReference>
<dbReference type="GO" id="GO:0016787">
    <property type="term" value="F:hydrolase activity"/>
    <property type="evidence" value="ECO:0007669"/>
    <property type="project" value="UniProtKB-KW"/>
</dbReference>
<proteinExistence type="inferred from homology"/>
<keyword evidence="4" id="KW-0479">Metal-binding</keyword>